<dbReference type="NCBIfam" id="NF011202">
    <property type="entry name" value="PRK14608.1"/>
    <property type="match status" value="1"/>
</dbReference>
<dbReference type="InterPro" id="IPR020568">
    <property type="entry name" value="Ribosomal_Su5_D2-typ_SF"/>
</dbReference>
<accession>A0A8K0XYG2</accession>
<dbReference type="InterPro" id="IPR014721">
    <property type="entry name" value="Ribsml_uS5_D2-typ_fold_subgr"/>
</dbReference>
<organism evidence="13 14">
    <name type="scientific">Szabonella alba</name>
    <dbReference type="NCBI Taxonomy" id="2804194"/>
    <lineage>
        <taxon>Bacteria</taxon>
        <taxon>Pseudomonadati</taxon>
        <taxon>Pseudomonadota</taxon>
        <taxon>Alphaproteobacteria</taxon>
        <taxon>Rhodobacterales</taxon>
        <taxon>Paracoccaceae</taxon>
        <taxon>Szabonella</taxon>
    </lineage>
</organism>
<dbReference type="GO" id="GO:0050515">
    <property type="term" value="F:4-(cytidine 5'-diphospho)-2-C-methyl-D-erythritol kinase activity"/>
    <property type="evidence" value="ECO:0007669"/>
    <property type="project" value="UniProtKB-UniRule"/>
</dbReference>
<dbReference type="GO" id="GO:0016114">
    <property type="term" value="P:terpenoid biosynthetic process"/>
    <property type="evidence" value="ECO:0007669"/>
    <property type="project" value="InterPro"/>
</dbReference>
<keyword evidence="6 10" id="KW-0418">Kinase</keyword>
<comment type="pathway">
    <text evidence="10">Isoprenoid biosynthesis; isopentenyl diphosphate biosynthesis via DXP pathway; isopentenyl diphosphate from 1-deoxy-D-xylulose 5-phosphate: step 3/6.</text>
</comment>
<sequence length="291" mass="30281">MPTPETEVSPEIAPEFAAEFAPAKINLALHVTGRRANGYHMLDSLVVFCGIGDRLRAEKAPGLSLRLTGPFADQVPEGADNLVLRAARATAQTAAITLEKHLPPASGIGGGSADAAATIRLLRRMTGATGPDADTILALGADLPVCLAGRPARMRGIGERLDPVPPLPPAHLLLVNPRITLPTPAVFRALARRDNPPMPATLPDWPDAAALARWLTAQRNDLEAPALAIAPGIGAVLDRLSACPDALLVRMSGSGATCFALFGQPAPAQAAAQAIGAEHRDWWVAAGPVLR</sequence>
<protein>
    <recommendedName>
        <fullName evidence="3 10">4-diphosphocytidyl-2-C-methyl-D-erythritol kinase</fullName>
        <shortName evidence="10">CMK</shortName>
        <ecNumber evidence="2 10">2.7.1.148</ecNumber>
    </recommendedName>
    <alternativeName>
        <fullName evidence="9 10">4-(cytidine-5'-diphospho)-2-C-methyl-D-erythritol kinase</fullName>
    </alternativeName>
</protein>
<keyword evidence="8 10" id="KW-0414">Isoprene biosynthesis</keyword>
<dbReference type="PANTHER" id="PTHR43527">
    <property type="entry name" value="4-DIPHOSPHOCYTIDYL-2-C-METHYL-D-ERYTHRITOL KINASE, CHLOROPLASTIC"/>
    <property type="match status" value="1"/>
</dbReference>
<dbReference type="PANTHER" id="PTHR43527:SF2">
    <property type="entry name" value="4-DIPHOSPHOCYTIDYL-2-C-METHYL-D-ERYTHRITOL KINASE, CHLOROPLASTIC"/>
    <property type="match status" value="1"/>
</dbReference>
<evidence type="ECO:0000256" key="1">
    <source>
        <dbReference type="ARBA" id="ARBA00009684"/>
    </source>
</evidence>
<keyword evidence="7 10" id="KW-0067">ATP-binding</keyword>
<dbReference type="SUPFAM" id="SSF54211">
    <property type="entry name" value="Ribosomal protein S5 domain 2-like"/>
    <property type="match status" value="1"/>
</dbReference>
<dbReference type="Gene3D" id="3.30.70.890">
    <property type="entry name" value="GHMP kinase, C-terminal domain"/>
    <property type="match status" value="1"/>
</dbReference>
<feature type="active site" evidence="10">
    <location>
        <position position="24"/>
    </location>
</feature>
<dbReference type="Proteomes" id="UP000648908">
    <property type="component" value="Unassembled WGS sequence"/>
</dbReference>
<dbReference type="InterPro" id="IPR013750">
    <property type="entry name" value="GHMP_kinase_C_dom"/>
</dbReference>
<gene>
    <name evidence="10" type="primary">ispE</name>
    <name evidence="13" type="ORF">JL811_02270</name>
</gene>
<dbReference type="GO" id="GO:0005524">
    <property type="term" value="F:ATP binding"/>
    <property type="evidence" value="ECO:0007669"/>
    <property type="project" value="UniProtKB-UniRule"/>
</dbReference>
<evidence type="ECO:0000256" key="7">
    <source>
        <dbReference type="ARBA" id="ARBA00022840"/>
    </source>
</evidence>
<evidence type="ECO:0000256" key="2">
    <source>
        <dbReference type="ARBA" id="ARBA00012052"/>
    </source>
</evidence>
<comment type="catalytic activity">
    <reaction evidence="10">
        <text>4-CDP-2-C-methyl-D-erythritol + ATP = 4-CDP-2-C-methyl-D-erythritol 2-phosphate + ADP + H(+)</text>
        <dbReference type="Rhea" id="RHEA:18437"/>
        <dbReference type="ChEBI" id="CHEBI:15378"/>
        <dbReference type="ChEBI" id="CHEBI:30616"/>
        <dbReference type="ChEBI" id="CHEBI:57823"/>
        <dbReference type="ChEBI" id="CHEBI:57919"/>
        <dbReference type="ChEBI" id="CHEBI:456216"/>
        <dbReference type="EC" id="2.7.1.148"/>
    </reaction>
</comment>
<keyword evidence="14" id="KW-1185">Reference proteome</keyword>
<dbReference type="HAMAP" id="MF_00061">
    <property type="entry name" value="IspE"/>
    <property type="match status" value="1"/>
</dbReference>
<dbReference type="UniPathway" id="UPA00056">
    <property type="reaction ID" value="UER00094"/>
</dbReference>
<evidence type="ECO:0000256" key="10">
    <source>
        <dbReference type="HAMAP-Rule" id="MF_00061"/>
    </source>
</evidence>
<dbReference type="Gene3D" id="3.30.230.10">
    <property type="match status" value="1"/>
</dbReference>
<feature type="domain" description="GHMP kinase C-terminal" evidence="12">
    <location>
        <begin position="207"/>
        <end position="277"/>
    </location>
</feature>
<keyword evidence="5 10" id="KW-0547">Nucleotide-binding</keyword>
<dbReference type="SUPFAM" id="SSF55060">
    <property type="entry name" value="GHMP Kinase, C-terminal domain"/>
    <property type="match status" value="1"/>
</dbReference>
<dbReference type="InterPro" id="IPR006204">
    <property type="entry name" value="GHMP_kinase_N_dom"/>
</dbReference>
<evidence type="ECO:0000259" key="12">
    <source>
        <dbReference type="Pfam" id="PF08544"/>
    </source>
</evidence>
<feature type="active site" evidence="10">
    <location>
        <position position="142"/>
    </location>
</feature>
<dbReference type="InterPro" id="IPR004424">
    <property type="entry name" value="IspE"/>
</dbReference>
<comment type="caution">
    <text evidence="13">The sequence shown here is derived from an EMBL/GenBank/DDBJ whole genome shotgun (WGS) entry which is preliminary data.</text>
</comment>
<feature type="binding site" evidence="10">
    <location>
        <begin position="103"/>
        <end position="113"/>
    </location>
    <ligand>
        <name>ATP</name>
        <dbReference type="ChEBI" id="CHEBI:30616"/>
    </ligand>
</feature>
<evidence type="ECO:0000256" key="4">
    <source>
        <dbReference type="ARBA" id="ARBA00022679"/>
    </source>
</evidence>
<dbReference type="GO" id="GO:0019288">
    <property type="term" value="P:isopentenyl diphosphate biosynthetic process, methylerythritol 4-phosphate pathway"/>
    <property type="evidence" value="ECO:0007669"/>
    <property type="project" value="UniProtKB-UniRule"/>
</dbReference>
<dbReference type="Pfam" id="PF08544">
    <property type="entry name" value="GHMP_kinases_C"/>
    <property type="match status" value="1"/>
</dbReference>
<evidence type="ECO:0000256" key="3">
    <source>
        <dbReference type="ARBA" id="ARBA00017473"/>
    </source>
</evidence>
<dbReference type="AlphaFoldDB" id="A0A8K0XYG2"/>
<evidence type="ECO:0000256" key="6">
    <source>
        <dbReference type="ARBA" id="ARBA00022777"/>
    </source>
</evidence>
<evidence type="ECO:0000313" key="13">
    <source>
        <dbReference type="EMBL" id="MBL4916035.1"/>
    </source>
</evidence>
<dbReference type="PIRSF" id="PIRSF010376">
    <property type="entry name" value="IspE"/>
    <property type="match status" value="1"/>
</dbReference>
<dbReference type="EC" id="2.7.1.148" evidence="2 10"/>
<proteinExistence type="inferred from homology"/>
<feature type="domain" description="GHMP kinase N-terminal" evidence="11">
    <location>
        <begin position="81"/>
        <end position="144"/>
    </location>
</feature>
<evidence type="ECO:0000256" key="8">
    <source>
        <dbReference type="ARBA" id="ARBA00023229"/>
    </source>
</evidence>
<comment type="function">
    <text evidence="10">Catalyzes the phosphorylation of the position 2 hydroxy group of 4-diphosphocytidyl-2C-methyl-D-erythritol.</text>
</comment>
<evidence type="ECO:0000256" key="5">
    <source>
        <dbReference type="ARBA" id="ARBA00022741"/>
    </source>
</evidence>
<dbReference type="EMBL" id="JAESVN010000001">
    <property type="protein sequence ID" value="MBL4916035.1"/>
    <property type="molecule type" value="Genomic_DNA"/>
</dbReference>
<evidence type="ECO:0000259" key="11">
    <source>
        <dbReference type="Pfam" id="PF00288"/>
    </source>
</evidence>
<dbReference type="InterPro" id="IPR036554">
    <property type="entry name" value="GHMP_kinase_C_sf"/>
</dbReference>
<comment type="similarity">
    <text evidence="1 10">Belongs to the GHMP kinase family. IspE subfamily.</text>
</comment>
<dbReference type="RefSeq" id="WP_202686688.1">
    <property type="nucleotide sequence ID" value="NZ_JAESVN010000001.1"/>
</dbReference>
<evidence type="ECO:0000313" key="14">
    <source>
        <dbReference type="Proteomes" id="UP000648908"/>
    </source>
</evidence>
<reference evidence="13" key="1">
    <citation type="submission" date="2021-01" db="EMBL/GenBank/DDBJ databases">
        <title>Tabrizicola alba sp. nov. a motile alkaliphilic bacterium isolated from a soda lake.</title>
        <authorList>
            <person name="Szuroczki S."/>
            <person name="Abbaszade G."/>
            <person name="Schumann P."/>
            <person name="Toth E."/>
        </authorList>
    </citation>
    <scope>NUCLEOTIDE SEQUENCE</scope>
    <source>
        <strain evidence="13">DMG-N-6</strain>
    </source>
</reference>
<name>A0A8K0XYG2_9RHOB</name>
<dbReference type="Pfam" id="PF00288">
    <property type="entry name" value="GHMP_kinases_N"/>
    <property type="match status" value="1"/>
</dbReference>
<evidence type="ECO:0000256" key="9">
    <source>
        <dbReference type="ARBA" id="ARBA00032554"/>
    </source>
</evidence>
<keyword evidence="4 10" id="KW-0808">Transferase</keyword>